<evidence type="ECO:0000256" key="9">
    <source>
        <dbReference type="ARBA" id="ARBA00023157"/>
    </source>
</evidence>
<accession>C5LHN6</accession>
<keyword evidence="8" id="KW-0067">ATP-binding</keyword>
<gene>
    <name evidence="15" type="ORF">Pmar_PMAR022938</name>
</gene>
<feature type="region of interest" description="Disordered" evidence="11">
    <location>
        <begin position="1485"/>
        <end position="1506"/>
    </location>
</feature>
<keyword evidence="5" id="KW-0255">Endonuclease</keyword>
<dbReference type="GO" id="GO:0016788">
    <property type="term" value="F:hydrolase activity, acting on ester bonds"/>
    <property type="evidence" value="ECO:0007669"/>
    <property type="project" value="InterPro"/>
</dbReference>
<evidence type="ECO:0000256" key="2">
    <source>
        <dbReference type="ARBA" id="ARBA00022722"/>
    </source>
</evidence>
<keyword evidence="10" id="KW-0325">Glycoprotein</keyword>
<dbReference type="InterPro" id="IPR011545">
    <property type="entry name" value="DEAD/DEAH_box_helicase_dom"/>
</dbReference>
<dbReference type="OrthoDB" id="66977at2759"/>
<evidence type="ECO:0000256" key="4">
    <source>
        <dbReference type="ARBA" id="ARBA00022741"/>
    </source>
</evidence>
<dbReference type="GO" id="GO:0003723">
    <property type="term" value="F:RNA binding"/>
    <property type="evidence" value="ECO:0007669"/>
    <property type="project" value="TreeGrafter"/>
</dbReference>
<dbReference type="Pfam" id="PF02265">
    <property type="entry name" value="S1-P1_nuclease"/>
    <property type="match status" value="2"/>
</dbReference>
<keyword evidence="16" id="KW-1185">Reference proteome</keyword>
<feature type="domain" description="Helicase ATP-binding" evidence="13">
    <location>
        <begin position="606"/>
        <end position="778"/>
    </location>
</feature>
<dbReference type="GO" id="GO:0004519">
    <property type="term" value="F:endonuclease activity"/>
    <property type="evidence" value="ECO:0007669"/>
    <property type="project" value="UniProtKB-KW"/>
</dbReference>
<dbReference type="Proteomes" id="UP000007800">
    <property type="component" value="Unassembled WGS sequence"/>
</dbReference>
<keyword evidence="7 15" id="KW-0347">Helicase</keyword>
<feature type="domain" description="Helicase C-terminal" evidence="14">
    <location>
        <begin position="981"/>
        <end position="1171"/>
    </location>
</feature>
<feature type="compositionally biased region" description="Basic and acidic residues" evidence="11">
    <location>
        <begin position="1487"/>
        <end position="1506"/>
    </location>
</feature>
<sequence>MSPRLGTFLLKALVLLGYAHAWGEDGHSIVAAIAQRIVSDRVIEGVNETLGRGQDMIGVACWADKASHSAQYRWTAPLHFVDTPTKQCQMVYERDCRDDFCVIGAIYNYTNRAISKSVSRAEREFAMKLVTTDFAPPGPRHKVSSKLHQVWDSGLILQDEFELRVQRRREHRKIPPHPPYRHKFEERWHELFEHLWTKLSKGGEYAKHREEWLAPCRQNGLQECTKTMAEESLAVACTAAYHDEYRRWIADGDVLDRNYFLTRNPLMEEQLAKGGVRLAWVLQQMFGSNRHRHRGRKPTTGEDHVASIGMPPVMPPMMPFVPLVAPPMPMARHGAAIQGASSSSSIEPMRAAAPVWERVHLPSDTAAREALRSKLLEWDMELDAHGEALQGSAHLAEDIRHAVNELCTSVSEQQRIQMSLYSAMGHGKGRRGGTQYYSNKVSLHRANLQGLQQAMEKITTSLQSLDEDKCPALSEWLNGLTATTDKVNGAFLHQDLSEKVVDPSSFVSGLESIRDAIKACDPSQNTQVVGSIGQKLGTLVTEIARFLTEVDGYEESMVALCYGSLGKHSRGSSIGLVKRNRCHPRQRSWNPALDHLPIDDHRPTIMDRITKQTVTLIHGDTGCGKSSRVPQFIIEADPNAKIVVTQPRRLAAITLAHRVRDELTACGKDGASLVGYRIGGGERSESSGAEEPRILFVTTGYLLQSLVQDPIRLYTKWTHVILDEAHERGMDVDLVMSIVRLMRRQSVSPDFKIVVMSATLQGKVLADYFRDLNAGVSGGSLKPIYVGVKRFAVESYYLDDLWGLSRPPDPSSTTVADTLRARNSVSKILASDATEGINKLTKLQDSAIEAVESKMVPGGTIGLVDLKDSLDLWGDSLGPSAAPDCVTKLAAVNQAANLSPSTKYEVDLSIAMLHPPRNGSALLVRSLHLESSMFVPCVAPFAAYPPTLTASQAVPHKSLCGNGFLVHPEVVSYSYDVLVWRLIQHFCDGGDSVIVFLPGIAEIFDLNNYYRSMIEPTLIGVRCEVVVLHSTVPIQYDSEGNLPRPGPTEVRVYLSTNIAESSVTIPGVKLVIDTCIARQVVYDQTRETVGDTSYRATLKNVWTSQASSMQRMGRAGRESNGLCIRLVTRRWFKTGMAKYDTCEMRRAPLEKIYLNSKYLCQQLMKRMPRLGLLTARSLLLEHTPEPPGLASLNATVDALERYGALTPSPTGTEQLSEITILGKLCIIMPLELRLCKIILLSVWLGCALDGVLIASALSSQDPFTMPSMLVMKEWRQFGRSARSSFETRSRMDAGSYSEPLMLRNLLRNWLVAYYHSGGADGSDRQSILKHTMEFCRSTKLAVIPQRLTNIIMTVMDVSNRLLGLLQPDTLAHRQISCLLELLGLGDDVAKKEVVESLESFGAADDALMQAMLCGAFMPNLVVGHPGKPSSDCEESPLTLSLQMENPTEVRVAALREGLMSSGVLSNKDRVAIEATHTGVVLRASPRRRGEAMKREKLSDDDKEERARKRRVTAVGMTAMDEDLKALNELAEIQVDGRSEEDEKEKSCDNTLGVTWNDAEDAWVVKRKEAIGGILAYITFSMTPFFTGKDIVIRKAFVADENTSIVKSRMDAINW</sequence>
<evidence type="ECO:0000256" key="7">
    <source>
        <dbReference type="ARBA" id="ARBA00022806"/>
    </source>
</evidence>
<keyword evidence="3" id="KW-0479">Metal-binding</keyword>
<evidence type="ECO:0000256" key="10">
    <source>
        <dbReference type="ARBA" id="ARBA00023180"/>
    </source>
</evidence>
<dbReference type="Gene3D" id="1.20.120.1080">
    <property type="match status" value="1"/>
</dbReference>
<feature type="signal peptide" evidence="12">
    <location>
        <begin position="1"/>
        <end position="21"/>
    </location>
</feature>
<dbReference type="PANTHER" id="PTHR18934">
    <property type="entry name" value="ATP-DEPENDENT RNA HELICASE"/>
    <property type="match status" value="1"/>
</dbReference>
<evidence type="ECO:0000313" key="16">
    <source>
        <dbReference type="Proteomes" id="UP000007800"/>
    </source>
</evidence>
<dbReference type="Pfam" id="PF00271">
    <property type="entry name" value="Helicase_C"/>
    <property type="match status" value="1"/>
</dbReference>
<name>C5LHN6_PERM5</name>
<dbReference type="CDD" id="cd11010">
    <property type="entry name" value="S1-P1_nuclease"/>
    <property type="match status" value="1"/>
</dbReference>
<keyword evidence="6" id="KW-0378">Hydrolase</keyword>
<dbReference type="CDD" id="cd17917">
    <property type="entry name" value="DEXHc_RHA-like"/>
    <property type="match status" value="1"/>
</dbReference>
<dbReference type="GO" id="GO:0046872">
    <property type="term" value="F:metal ion binding"/>
    <property type="evidence" value="ECO:0007669"/>
    <property type="project" value="UniProtKB-KW"/>
</dbReference>
<comment type="similarity">
    <text evidence="1">Belongs to the nuclease type I family.</text>
</comment>
<dbReference type="SUPFAM" id="SSF48537">
    <property type="entry name" value="Phospholipase C/P1 nuclease"/>
    <property type="match status" value="1"/>
</dbReference>
<dbReference type="Pfam" id="PF00270">
    <property type="entry name" value="DEAD"/>
    <property type="match status" value="1"/>
</dbReference>
<dbReference type="InterPro" id="IPR008947">
    <property type="entry name" value="PLipase_C/P1_nuclease_dom_sf"/>
</dbReference>
<dbReference type="RefSeq" id="XP_002771824.1">
    <property type="nucleotide sequence ID" value="XM_002771778.1"/>
</dbReference>
<dbReference type="PROSITE" id="PS51192">
    <property type="entry name" value="HELICASE_ATP_BIND_1"/>
    <property type="match status" value="1"/>
</dbReference>
<reference evidence="15 16" key="1">
    <citation type="submission" date="2008-07" db="EMBL/GenBank/DDBJ databases">
        <authorList>
            <person name="El-Sayed N."/>
            <person name="Caler E."/>
            <person name="Inman J."/>
            <person name="Amedeo P."/>
            <person name="Hass B."/>
            <person name="Wortman J."/>
        </authorList>
    </citation>
    <scope>NUCLEOTIDE SEQUENCE [LARGE SCALE GENOMIC DNA]</scope>
    <source>
        <strain evidence="16">ATCC 50983 / TXsc</strain>
    </source>
</reference>
<dbReference type="Gene3D" id="3.40.50.300">
    <property type="entry name" value="P-loop containing nucleotide triphosphate hydrolases"/>
    <property type="match status" value="2"/>
</dbReference>
<dbReference type="InParanoid" id="C5LHN6"/>
<evidence type="ECO:0000256" key="6">
    <source>
        <dbReference type="ARBA" id="ARBA00022801"/>
    </source>
</evidence>
<evidence type="ECO:0000259" key="14">
    <source>
        <dbReference type="PROSITE" id="PS51194"/>
    </source>
</evidence>
<dbReference type="SMART" id="SM00490">
    <property type="entry name" value="HELICc"/>
    <property type="match status" value="1"/>
</dbReference>
<dbReference type="InterPro" id="IPR014001">
    <property type="entry name" value="Helicase_ATP-bd"/>
</dbReference>
<organism evidence="16">
    <name type="scientific">Perkinsus marinus (strain ATCC 50983 / TXsc)</name>
    <dbReference type="NCBI Taxonomy" id="423536"/>
    <lineage>
        <taxon>Eukaryota</taxon>
        <taxon>Sar</taxon>
        <taxon>Alveolata</taxon>
        <taxon>Perkinsozoa</taxon>
        <taxon>Perkinsea</taxon>
        <taxon>Perkinsida</taxon>
        <taxon>Perkinsidae</taxon>
        <taxon>Perkinsus</taxon>
    </lineage>
</organism>
<dbReference type="InterPro" id="IPR001650">
    <property type="entry name" value="Helicase_C-like"/>
</dbReference>
<dbReference type="InterPro" id="IPR027417">
    <property type="entry name" value="P-loop_NTPase"/>
</dbReference>
<dbReference type="GeneID" id="9048059"/>
<evidence type="ECO:0000259" key="13">
    <source>
        <dbReference type="PROSITE" id="PS51192"/>
    </source>
</evidence>
<keyword evidence="9" id="KW-1015">Disulfide bond</keyword>
<evidence type="ECO:0000256" key="5">
    <source>
        <dbReference type="ARBA" id="ARBA00022759"/>
    </source>
</evidence>
<feature type="chain" id="PRO_5002953088" evidence="12">
    <location>
        <begin position="22"/>
        <end position="1614"/>
    </location>
</feature>
<protein>
    <submittedName>
        <fullName evidence="15">ATP-dependent RNA helicase, putative</fullName>
    </submittedName>
</protein>
<dbReference type="PROSITE" id="PS51194">
    <property type="entry name" value="HELICASE_CTER"/>
    <property type="match status" value="1"/>
</dbReference>
<dbReference type="PANTHER" id="PTHR18934:SF99">
    <property type="entry name" value="ATP-DEPENDENT RNA HELICASE DHX37-RELATED"/>
    <property type="match status" value="1"/>
</dbReference>
<dbReference type="Gene3D" id="1.10.575.10">
    <property type="entry name" value="P1 Nuclease"/>
    <property type="match status" value="2"/>
</dbReference>
<evidence type="ECO:0000256" key="1">
    <source>
        <dbReference type="ARBA" id="ARBA00009547"/>
    </source>
</evidence>
<dbReference type="InterPro" id="IPR007502">
    <property type="entry name" value="Helicase-assoc_dom"/>
</dbReference>
<evidence type="ECO:0000256" key="12">
    <source>
        <dbReference type="SAM" id="SignalP"/>
    </source>
</evidence>
<dbReference type="EMBL" id="GG682149">
    <property type="protein sequence ID" value="EER03640.1"/>
    <property type="molecule type" value="Genomic_DNA"/>
</dbReference>
<keyword evidence="12" id="KW-0732">Signal</keyword>
<dbReference type="CDD" id="cd18791">
    <property type="entry name" value="SF2_C_RHA"/>
    <property type="match status" value="1"/>
</dbReference>
<evidence type="ECO:0000256" key="8">
    <source>
        <dbReference type="ARBA" id="ARBA00022840"/>
    </source>
</evidence>
<keyword evidence="2" id="KW-0540">Nuclease</keyword>
<dbReference type="InterPro" id="IPR003154">
    <property type="entry name" value="S1/P1nuclease"/>
</dbReference>
<dbReference type="GO" id="GO:0005524">
    <property type="term" value="F:ATP binding"/>
    <property type="evidence" value="ECO:0007669"/>
    <property type="project" value="UniProtKB-KW"/>
</dbReference>
<dbReference type="GO" id="GO:0006308">
    <property type="term" value="P:DNA catabolic process"/>
    <property type="evidence" value="ECO:0007669"/>
    <property type="project" value="InterPro"/>
</dbReference>
<dbReference type="SMART" id="SM00487">
    <property type="entry name" value="DEXDc"/>
    <property type="match status" value="1"/>
</dbReference>
<proteinExistence type="inferred from homology"/>
<evidence type="ECO:0000256" key="3">
    <source>
        <dbReference type="ARBA" id="ARBA00022723"/>
    </source>
</evidence>
<evidence type="ECO:0000256" key="11">
    <source>
        <dbReference type="SAM" id="MobiDB-lite"/>
    </source>
</evidence>
<dbReference type="SMART" id="SM00847">
    <property type="entry name" value="HA2"/>
    <property type="match status" value="1"/>
</dbReference>
<dbReference type="SUPFAM" id="SSF52540">
    <property type="entry name" value="P-loop containing nucleoside triphosphate hydrolases"/>
    <property type="match status" value="1"/>
</dbReference>
<keyword evidence="4" id="KW-0547">Nucleotide-binding</keyword>
<dbReference type="GO" id="GO:0004386">
    <property type="term" value="F:helicase activity"/>
    <property type="evidence" value="ECO:0007669"/>
    <property type="project" value="UniProtKB-KW"/>
</dbReference>
<evidence type="ECO:0000313" key="15">
    <source>
        <dbReference type="EMBL" id="EER03640.1"/>
    </source>
</evidence>